<dbReference type="EC" id="2.3.3.13" evidence="3 11"/>
<feature type="region of interest" description="Disordered" evidence="12">
    <location>
        <begin position="523"/>
        <end position="546"/>
    </location>
</feature>
<evidence type="ECO:0000256" key="7">
    <source>
        <dbReference type="ARBA" id="ARBA00022679"/>
    </source>
</evidence>
<comment type="pathway">
    <text evidence="1 11">Amino-acid biosynthesis; L-leucine biosynthesis; L-leucine from 3-methyl-2-oxobutanoate: step 1/4.</text>
</comment>
<dbReference type="CDD" id="cd07940">
    <property type="entry name" value="DRE_TIM_IPMS"/>
    <property type="match status" value="1"/>
</dbReference>
<dbReference type="GO" id="GO:0003852">
    <property type="term" value="F:2-isopropylmalate synthase activity"/>
    <property type="evidence" value="ECO:0007669"/>
    <property type="project" value="UniProtKB-UniRule"/>
</dbReference>
<dbReference type="SUPFAM" id="SSF110921">
    <property type="entry name" value="2-isopropylmalate synthase LeuA, allosteric (dimerisation) domain"/>
    <property type="match status" value="1"/>
</dbReference>
<evidence type="ECO:0000313" key="14">
    <source>
        <dbReference type="EMBL" id="OGY91359.1"/>
    </source>
</evidence>
<comment type="cofactor">
    <cofactor evidence="11">
        <name>Mn(2+)</name>
        <dbReference type="ChEBI" id="CHEBI:29035"/>
    </cofactor>
</comment>
<feature type="binding site" evidence="11">
    <location>
        <position position="210"/>
    </location>
    <ligand>
        <name>Mn(2+)</name>
        <dbReference type="ChEBI" id="CHEBI:29035"/>
    </ligand>
</feature>
<keyword evidence="5 11" id="KW-0432">Leucine biosynthesis</keyword>
<dbReference type="SMART" id="SM00917">
    <property type="entry name" value="LeuA_dimer"/>
    <property type="match status" value="1"/>
</dbReference>
<dbReference type="PROSITE" id="PS00816">
    <property type="entry name" value="AIPM_HOMOCIT_SYNTH_2"/>
    <property type="match status" value="1"/>
</dbReference>
<dbReference type="SUPFAM" id="SSF51569">
    <property type="entry name" value="Aldolase"/>
    <property type="match status" value="1"/>
</dbReference>
<comment type="function">
    <text evidence="11">Catalyzes the condensation of the acetyl group of acetyl-CoA with 3-methyl-2-oxobutanoate (2-ketoisovalerate) to form 3-carboxy-3-hydroxy-4-methylpentanoate (2-isopropylmalate).</text>
</comment>
<evidence type="ECO:0000256" key="1">
    <source>
        <dbReference type="ARBA" id="ARBA00004689"/>
    </source>
</evidence>
<accession>A0A1G2BS26</accession>
<dbReference type="Gene3D" id="1.10.238.260">
    <property type="match status" value="1"/>
</dbReference>
<dbReference type="NCBIfam" id="NF002086">
    <property type="entry name" value="PRK00915.1-3"/>
    <property type="match status" value="1"/>
</dbReference>
<dbReference type="Pfam" id="PF00682">
    <property type="entry name" value="HMGL-like"/>
    <property type="match status" value="1"/>
</dbReference>
<evidence type="ECO:0000256" key="3">
    <source>
        <dbReference type="ARBA" id="ARBA00012973"/>
    </source>
</evidence>
<reference evidence="14 15" key="1">
    <citation type="journal article" date="2016" name="Nat. Commun.">
        <title>Thousands of microbial genomes shed light on interconnected biogeochemical processes in an aquifer system.</title>
        <authorList>
            <person name="Anantharaman K."/>
            <person name="Brown C.T."/>
            <person name="Hug L.A."/>
            <person name="Sharon I."/>
            <person name="Castelle C.J."/>
            <person name="Probst A.J."/>
            <person name="Thomas B.C."/>
            <person name="Singh A."/>
            <person name="Wilkins M.J."/>
            <person name="Karaoz U."/>
            <person name="Brodie E.L."/>
            <person name="Williams K.H."/>
            <person name="Hubbard S.S."/>
            <person name="Banfield J.F."/>
        </authorList>
    </citation>
    <scope>NUCLEOTIDE SEQUENCE [LARGE SCALE GENOMIC DNA]</scope>
</reference>
<comment type="similarity">
    <text evidence="2 11">Belongs to the alpha-IPM synthase/homocitrate synthase family. LeuA type 1 subfamily.</text>
</comment>
<evidence type="ECO:0000256" key="8">
    <source>
        <dbReference type="ARBA" id="ARBA00022723"/>
    </source>
</evidence>
<dbReference type="Pfam" id="PF22617">
    <property type="entry name" value="HCS_D2"/>
    <property type="match status" value="1"/>
</dbReference>
<feature type="binding site" evidence="11">
    <location>
        <position position="246"/>
    </location>
    <ligand>
        <name>Mn(2+)</name>
        <dbReference type="ChEBI" id="CHEBI:29035"/>
    </ligand>
</feature>
<dbReference type="Proteomes" id="UP000178109">
    <property type="component" value="Unassembled WGS sequence"/>
</dbReference>
<evidence type="ECO:0000256" key="10">
    <source>
        <dbReference type="ARBA" id="ARBA00023304"/>
    </source>
</evidence>
<gene>
    <name evidence="11" type="primary">leuA</name>
    <name evidence="14" type="ORF">A3H70_02720</name>
</gene>
<dbReference type="InterPro" id="IPR002034">
    <property type="entry name" value="AIPM/Hcit_synth_CS"/>
</dbReference>
<evidence type="ECO:0000256" key="9">
    <source>
        <dbReference type="ARBA" id="ARBA00023211"/>
    </source>
</evidence>
<name>A0A1G2BS26_9BACT</name>
<feature type="region of interest" description="Regulatory domain" evidence="11">
    <location>
        <begin position="403"/>
        <end position="546"/>
    </location>
</feature>
<organism evidence="14 15">
    <name type="scientific">Candidatus Komeilibacteria bacterium RIFCSPLOWO2_02_FULL_48_11</name>
    <dbReference type="NCBI Taxonomy" id="1798553"/>
    <lineage>
        <taxon>Bacteria</taxon>
        <taxon>Candidatus Komeiliibacteriota</taxon>
    </lineage>
</organism>
<dbReference type="AlphaFoldDB" id="A0A1G2BS26"/>
<comment type="subunit">
    <text evidence="11">Homodimer.</text>
</comment>
<dbReference type="STRING" id="1798553.A3H70_02720"/>
<dbReference type="GO" id="GO:0005737">
    <property type="term" value="C:cytoplasm"/>
    <property type="evidence" value="ECO:0007669"/>
    <property type="project" value="UniProtKB-UniRule"/>
</dbReference>
<feature type="domain" description="Pyruvate carboxyltransferase" evidence="13">
    <location>
        <begin position="7"/>
        <end position="275"/>
    </location>
</feature>
<feature type="binding site" evidence="11">
    <location>
        <position position="212"/>
    </location>
    <ligand>
        <name>Mn(2+)</name>
        <dbReference type="ChEBI" id="CHEBI:29035"/>
    </ligand>
</feature>
<protein>
    <recommendedName>
        <fullName evidence="4 11">2-isopropylmalate synthase</fullName>
        <ecNumber evidence="3 11">2.3.3.13</ecNumber>
    </recommendedName>
    <alternativeName>
        <fullName evidence="11">Alpha-IPM synthase</fullName>
    </alternativeName>
    <alternativeName>
        <fullName evidence="11">Alpha-isopropylmalate synthase</fullName>
    </alternativeName>
</protein>
<dbReference type="InterPro" id="IPR000891">
    <property type="entry name" value="PYR_CT"/>
</dbReference>
<evidence type="ECO:0000256" key="2">
    <source>
        <dbReference type="ARBA" id="ARBA00009396"/>
    </source>
</evidence>
<comment type="catalytic activity">
    <reaction evidence="11">
        <text>3-methyl-2-oxobutanoate + acetyl-CoA + H2O = (2S)-2-isopropylmalate + CoA + H(+)</text>
        <dbReference type="Rhea" id="RHEA:21524"/>
        <dbReference type="ChEBI" id="CHEBI:1178"/>
        <dbReference type="ChEBI" id="CHEBI:11851"/>
        <dbReference type="ChEBI" id="CHEBI:15377"/>
        <dbReference type="ChEBI" id="CHEBI:15378"/>
        <dbReference type="ChEBI" id="CHEBI:57287"/>
        <dbReference type="ChEBI" id="CHEBI:57288"/>
        <dbReference type="EC" id="2.3.3.13"/>
    </reaction>
</comment>
<feature type="compositionally biased region" description="Low complexity" evidence="12">
    <location>
        <begin position="533"/>
        <end position="546"/>
    </location>
</feature>
<evidence type="ECO:0000259" key="13">
    <source>
        <dbReference type="PROSITE" id="PS50991"/>
    </source>
</evidence>
<keyword evidence="6 11" id="KW-0028">Amino-acid biosynthesis</keyword>
<sequence length="546" mass="59170">MASKDPVIIFDTTLRDAEQTPGATLTVREKLEIAHQLAKLKVDVIEAGFPISSEEDFQAVSRIAKEVEGPVICALARALPKDIDRAAEALRDGRKVRLHTFIGTSPQHIAMLRKNADEVFQMAVASVARAKSFCEDVEFSPMDATRSDENFLFNVVDAAIKAGATTINIPDTVGYAVPLQFGNLIWRIVQWIKMNSKENHYHHSVVISVHCHDDLGLAASNTLAALKNGARQAECTLNGLGERAGNASLEEVVMALRTRQDFFGLSCGVDNLLLVPTSQMVSRLMGITVQPNKAIVGANAFAHSSGIHQDGVLKARTTFEIMRPEDVGWGTEGTRIVLTARSGRHAVQDRLAKLGYKLEKGSDELDRTYERFLMVADKKKEVYDEDLVAIVSDEIRDIPEKYHLEYLQVVSGTSTIPSATVRLRIDGSFQEIQESAWGDGPVNAAYRAIDKAAGVSAKLEEYAIRAITSGAEAMGEVTVSLSQNGHRATGRGASTDIIEASVKAYLDALNRLSFLEQNGGQVSTAWPNGNGQAEAPLAESSAAPAT</sequence>
<dbReference type="Gene3D" id="3.30.160.270">
    <property type="match status" value="1"/>
</dbReference>
<dbReference type="FunFam" id="3.30.160.270:FF:000003">
    <property type="entry name" value="2-isopropylmalate synthase"/>
    <property type="match status" value="1"/>
</dbReference>
<dbReference type="InterPro" id="IPR054691">
    <property type="entry name" value="LeuA/HCS_post-cat"/>
</dbReference>
<evidence type="ECO:0000313" key="15">
    <source>
        <dbReference type="Proteomes" id="UP000178109"/>
    </source>
</evidence>
<dbReference type="InterPro" id="IPR005671">
    <property type="entry name" value="LeuA_bact_synth"/>
</dbReference>
<keyword evidence="7 11" id="KW-0808">Transferase</keyword>
<dbReference type="GO" id="GO:0003985">
    <property type="term" value="F:acetyl-CoA C-acetyltransferase activity"/>
    <property type="evidence" value="ECO:0007669"/>
    <property type="project" value="UniProtKB-UniRule"/>
</dbReference>
<evidence type="ECO:0000256" key="11">
    <source>
        <dbReference type="HAMAP-Rule" id="MF_01025"/>
    </source>
</evidence>
<dbReference type="NCBIfam" id="TIGR00973">
    <property type="entry name" value="leuA_bact"/>
    <property type="match status" value="1"/>
</dbReference>
<dbReference type="FunFam" id="3.20.20.70:FF:000010">
    <property type="entry name" value="2-isopropylmalate synthase"/>
    <property type="match status" value="1"/>
</dbReference>
<comment type="caution">
    <text evidence="14">The sequence shown here is derived from an EMBL/GenBank/DDBJ whole genome shotgun (WGS) entry which is preliminary data.</text>
</comment>
<dbReference type="FunFam" id="1.10.238.260:FF:000001">
    <property type="entry name" value="2-isopropylmalate synthase"/>
    <property type="match status" value="1"/>
</dbReference>
<dbReference type="InterPro" id="IPR050073">
    <property type="entry name" value="2-IPM_HCS-like"/>
</dbReference>
<dbReference type="PANTHER" id="PTHR10277">
    <property type="entry name" value="HOMOCITRATE SYNTHASE-RELATED"/>
    <property type="match status" value="1"/>
</dbReference>
<keyword evidence="9 11" id="KW-0464">Manganese</keyword>
<evidence type="ECO:0000256" key="5">
    <source>
        <dbReference type="ARBA" id="ARBA00022430"/>
    </source>
</evidence>
<evidence type="ECO:0000256" key="4">
    <source>
        <dbReference type="ARBA" id="ARBA00018198"/>
    </source>
</evidence>
<evidence type="ECO:0000256" key="6">
    <source>
        <dbReference type="ARBA" id="ARBA00022605"/>
    </source>
</evidence>
<keyword evidence="8 11" id="KW-0479">Metal-binding</keyword>
<dbReference type="HAMAP" id="MF_01025">
    <property type="entry name" value="LeuA_type1"/>
    <property type="match status" value="1"/>
</dbReference>
<keyword evidence="10 11" id="KW-0100">Branched-chain amino acid biosynthesis</keyword>
<evidence type="ECO:0000256" key="12">
    <source>
        <dbReference type="SAM" id="MobiDB-lite"/>
    </source>
</evidence>
<dbReference type="InterPro" id="IPR036230">
    <property type="entry name" value="LeuA_allosteric_dom_sf"/>
</dbReference>
<dbReference type="Pfam" id="PF08502">
    <property type="entry name" value="LeuA_dimer"/>
    <property type="match status" value="1"/>
</dbReference>
<dbReference type="GO" id="GO:0009098">
    <property type="term" value="P:L-leucine biosynthetic process"/>
    <property type="evidence" value="ECO:0007669"/>
    <property type="project" value="UniProtKB-UniRule"/>
</dbReference>
<dbReference type="InterPro" id="IPR013785">
    <property type="entry name" value="Aldolase_TIM"/>
</dbReference>
<dbReference type="EMBL" id="MHKO01000048">
    <property type="protein sequence ID" value="OGY91359.1"/>
    <property type="molecule type" value="Genomic_DNA"/>
</dbReference>
<dbReference type="PANTHER" id="PTHR10277:SF9">
    <property type="entry name" value="2-ISOPROPYLMALATE SYNTHASE 1, CHLOROPLASTIC-RELATED"/>
    <property type="match status" value="1"/>
</dbReference>
<dbReference type="GO" id="GO:0030145">
    <property type="term" value="F:manganese ion binding"/>
    <property type="evidence" value="ECO:0007669"/>
    <property type="project" value="UniProtKB-UniRule"/>
</dbReference>
<dbReference type="InterPro" id="IPR013709">
    <property type="entry name" value="2-isopropylmalate_synth_dimer"/>
</dbReference>
<dbReference type="UniPathway" id="UPA00048">
    <property type="reaction ID" value="UER00070"/>
</dbReference>
<dbReference type="Gene3D" id="3.20.20.70">
    <property type="entry name" value="Aldolase class I"/>
    <property type="match status" value="1"/>
</dbReference>
<feature type="binding site" evidence="11">
    <location>
        <position position="16"/>
    </location>
    <ligand>
        <name>Mn(2+)</name>
        <dbReference type="ChEBI" id="CHEBI:29035"/>
    </ligand>
</feature>
<keyword evidence="11" id="KW-0963">Cytoplasm</keyword>
<dbReference type="PROSITE" id="PS50991">
    <property type="entry name" value="PYR_CT"/>
    <property type="match status" value="1"/>
</dbReference>
<proteinExistence type="inferred from homology"/>